<reference evidence="2" key="1">
    <citation type="submission" date="2014-03" db="EMBL/GenBank/DDBJ databases">
        <authorList>
            <person name="Aksoy S."/>
            <person name="Warren W."/>
            <person name="Wilson R.K."/>
        </authorList>
    </citation>
    <scope>NUCLEOTIDE SEQUENCE [LARGE SCALE GENOMIC DNA]</scope>
    <source>
        <strain evidence="2">IAEA</strain>
    </source>
</reference>
<keyword evidence="2" id="KW-1185">Reference proteome</keyword>
<organism evidence="1 2">
    <name type="scientific">Glossina pallidipes</name>
    <name type="common">Tsetse fly</name>
    <dbReference type="NCBI Taxonomy" id="7398"/>
    <lineage>
        <taxon>Eukaryota</taxon>
        <taxon>Metazoa</taxon>
        <taxon>Ecdysozoa</taxon>
        <taxon>Arthropoda</taxon>
        <taxon>Hexapoda</taxon>
        <taxon>Insecta</taxon>
        <taxon>Pterygota</taxon>
        <taxon>Neoptera</taxon>
        <taxon>Endopterygota</taxon>
        <taxon>Diptera</taxon>
        <taxon>Brachycera</taxon>
        <taxon>Muscomorpha</taxon>
        <taxon>Hippoboscoidea</taxon>
        <taxon>Glossinidae</taxon>
        <taxon>Glossina</taxon>
    </lineage>
</organism>
<dbReference type="VEuPathDB" id="VectorBase:GPAI007336"/>
<dbReference type="EnsemblMetazoa" id="GPAI007336-RA">
    <property type="protein sequence ID" value="GPAI007336-PA"/>
    <property type="gene ID" value="GPAI007336"/>
</dbReference>
<name>A0A1A9Z8V6_GLOPL</name>
<dbReference type="Proteomes" id="UP000092445">
    <property type="component" value="Unassembled WGS sequence"/>
</dbReference>
<evidence type="ECO:0000313" key="1">
    <source>
        <dbReference type="EnsemblMetazoa" id="GPAI007336-PA"/>
    </source>
</evidence>
<sequence>MAEKAIENANKRKIPYLKIKSRGAFVPRNNPTKVMALIELKDEKIKQRGFRIILGGLSGRRGLSEPISEPLDSESCIRSRATVENGNCLRLCSLLISSRIFCDILVGDIVDTPASANGLN</sequence>
<protein>
    <submittedName>
        <fullName evidence="1">Uncharacterized protein</fullName>
    </submittedName>
</protein>
<accession>A0A1A9Z8V6</accession>
<dbReference type="AlphaFoldDB" id="A0A1A9Z8V6"/>
<proteinExistence type="predicted"/>
<reference evidence="1" key="2">
    <citation type="submission" date="2020-05" db="UniProtKB">
        <authorList>
            <consortium name="EnsemblMetazoa"/>
        </authorList>
    </citation>
    <scope>IDENTIFICATION</scope>
    <source>
        <strain evidence="1">IAEA</strain>
    </source>
</reference>
<evidence type="ECO:0000313" key="2">
    <source>
        <dbReference type="Proteomes" id="UP000092445"/>
    </source>
</evidence>